<dbReference type="AlphaFoldDB" id="A0A3S5AYT4"/>
<name>A0A3S5AYT4_9PLAT</name>
<evidence type="ECO:0000256" key="1">
    <source>
        <dbReference type="SAM" id="MobiDB-lite"/>
    </source>
</evidence>
<proteinExistence type="predicted"/>
<reference evidence="2" key="1">
    <citation type="submission" date="2018-11" db="EMBL/GenBank/DDBJ databases">
        <authorList>
            <consortium name="Pathogen Informatics"/>
        </authorList>
    </citation>
    <scope>NUCLEOTIDE SEQUENCE</scope>
</reference>
<dbReference type="EMBL" id="CAAALY010128294">
    <property type="protein sequence ID" value="VEL31944.1"/>
    <property type="molecule type" value="Genomic_DNA"/>
</dbReference>
<sequence>MPVGSGMAEEAEERGAGAGAQSPDAYFSLVNPGYLDRLLEAEELELDSLSSELDEADWQAEPVDEMLDLIVYRSTDEYFPSLEAWQTSCERRTRLRLAGVSSLFCCCALLLGLHLRLAGLLATRSGHSQADRLHRHGRVASLPADEDCFVVACARVCPEPARLADWVSVYNLPYATLAESGMPLSDAVPAGTPSQCYAAFWR</sequence>
<feature type="non-terminal residue" evidence="2">
    <location>
        <position position="202"/>
    </location>
</feature>
<accession>A0A3S5AYT4</accession>
<gene>
    <name evidence="2" type="ORF">PXEA_LOCUS25384</name>
</gene>
<feature type="region of interest" description="Disordered" evidence="1">
    <location>
        <begin position="1"/>
        <end position="22"/>
    </location>
</feature>
<dbReference type="Proteomes" id="UP000784294">
    <property type="component" value="Unassembled WGS sequence"/>
</dbReference>
<evidence type="ECO:0000313" key="3">
    <source>
        <dbReference type="Proteomes" id="UP000784294"/>
    </source>
</evidence>
<organism evidence="2 3">
    <name type="scientific">Protopolystoma xenopodis</name>
    <dbReference type="NCBI Taxonomy" id="117903"/>
    <lineage>
        <taxon>Eukaryota</taxon>
        <taxon>Metazoa</taxon>
        <taxon>Spiralia</taxon>
        <taxon>Lophotrochozoa</taxon>
        <taxon>Platyhelminthes</taxon>
        <taxon>Monogenea</taxon>
        <taxon>Polyopisthocotylea</taxon>
        <taxon>Polystomatidea</taxon>
        <taxon>Polystomatidae</taxon>
        <taxon>Protopolystoma</taxon>
    </lineage>
</organism>
<keyword evidence="3" id="KW-1185">Reference proteome</keyword>
<protein>
    <submittedName>
        <fullName evidence="2">Uncharacterized protein</fullName>
    </submittedName>
</protein>
<comment type="caution">
    <text evidence="2">The sequence shown here is derived from an EMBL/GenBank/DDBJ whole genome shotgun (WGS) entry which is preliminary data.</text>
</comment>
<evidence type="ECO:0000313" key="2">
    <source>
        <dbReference type="EMBL" id="VEL31944.1"/>
    </source>
</evidence>